<sequence length="141" mass="16296">MAPLHDLHLPGIAMHDLLVFTDHPSFLIQDRHSHGDEAFAEVFEYHVLPDLGTRLTHRAFEIHTPHDLINARHIAKHDVVRVAAHRIVLIRGATMLTQFSDVSPRQISFIVCSALAAFRNRRFRCRHMDRCGWRVWVAIRA</sequence>
<proteinExistence type="predicted"/>
<organism evidence="1">
    <name type="scientific">Burkholderia cenocepacia</name>
    <dbReference type="NCBI Taxonomy" id="95486"/>
    <lineage>
        <taxon>Bacteria</taxon>
        <taxon>Pseudomonadati</taxon>
        <taxon>Pseudomonadota</taxon>
        <taxon>Betaproteobacteria</taxon>
        <taxon>Burkholderiales</taxon>
        <taxon>Burkholderiaceae</taxon>
        <taxon>Burkholderia</taxon>
        <taxon>Burkholderia cepacia complex</taxon>
    </lineage>
</organism>
<dbReference type="EMBL" id="JJOA01000034">
    <property type="protein sequence ID" value="KEA55897.1"/>
    <property type="molecule type" value="Genomic_DNA"/>
</dbReference>
<protein>
    <submittedName>
        <fullName evidence="1">Uncharacterized protein</fullName>
    </submittedName>
</protein>
<accession>A0A071M599</accession>
<gene>
    <name evidence="1" type="ORF">DT99_29620</name>
</gene>
<dbReference type="AlphaFoldDB" id="A0A071M599"/>
<comment type="caution">
    <text evidence="1">The sequence shown here is derived from an EMBL/GenBank/DDBJ whole genome shotgun (WGS) entry which is preliminary data.</text>
</comment>
<name>A0A071M599_9BURK</name>
<evidence type="ECO:0000313" key="1">
    <source>
        <dbReference type="EMBL" id="KEA55897.1"/>
    </source>
</evidence>
<reference evidence="1" key="1">
    <citation type="submission" date="2014-04" db="EMBL/GenBank/DDBJ databases">
        <title>In planta biocontrol of soil-borne Fusarium wilt of banana through a plant endophytic bacterium, Burkholderia cenocepacia 869T2.</title>
        <authorList>
            <person name="Ho Y.-N."/>
            <person name="Chiang H.-M."/>
            <person name="Chao C.-P."/>
            <person name="Su C.-C."/>
            <person name="Hsu H.-F."/>
            <person name="Guo C.-T."/>
            <person name="Hsieh J.-L."/>
            <person name="Huang C.-C."/>
        </authorList>
    </citation>
    <scope>NUCLEOTIDE SEQUENCE [LARGE SCALE GENOMIC DNA]</scope>
    <source>
        <strain evidence="1">869T2</strain>
    </source>
</reference>